<evidence type="ECO:0000313" key="2">
    <source>
        <dbReference type="EMBL" id="MBB6342398.1"/>
    </source>
</evidence>
<accession>A0A7X0BTX1</accession>
<comment type="caution">
    <text evidence="2">The sequence shown here is derived from an EMBL/GenBank/DDBJ whole genome shotgun (WGS) entry which is preliminary data.</text>
</comment>
<gene>
    <name evidence="2" type="ORF">HNP49_002580</name>
</gene>
<dbReference type="RefSeq" id="WP_184683847.1">
    <property type="nucleotide sequence ID" value="NZ_JACHLL010000004.1"/>
</dbReference>
<keyword evidence="3" id="KW-1185">Reference proteome</keyword>
<dbReference type="EMBL" id="JACHLL010000004">
    <property type="protein sequence ID" value="MBB6342398.1"/>
    <property type="molecule type" value="Genomic_DNA"/>
</dbReference>
<protein>
    <submittedName>
        <fullName evidence="2">Type IV pilus assembly protein PilX</fullName>
    </submittedName>
</protein>
<dbReference type="Proteomes" id="UP000557193">
    <property type="component" value="Unassembled WGS sequence"/>
</dbReference>
<name>A0A7X0BTX1_9PSED</name>
<sequence length="157" mass="16448">MSSPFSQQRGAVLVISLILLLLLTILAITASSTASLQERMAGNAQEANIAFQAAESGLKNMTDVVASGGSPAADALLELVYEDGNGSETRRIRARMQSTSQLAEGSSASVNSGTPETIMYDLTSTSTLDANATSAGQITNNNAAARHLQGYRDRIIR</sequence>
<evidence type="ECO:0000259" key="1">
    <source>
        <dbReference type="Pfam" id="PF14341"/>
    </source>
</evidence>
<evidence type="ECO:0000313" key="3">
    <source>
        <dbReference type="Proteomes" id="UP000557193"/>
    </source>
</evidence>
<dbReference type="AlphaFoldDB" id="A0A7X0BTX1"/>
<feature type="domain" description="Type 4 fimbrial biogenesis protein PilX N-terminal" evidence="1">
    <location>
        <begin position="9"/>
        <end position="59"/>
    </location>
</feature>
<organism evidence="2 3">
    <name type="scientific">Pseudomonas fluvialis</name>
    <dbReference type="NCBI Taxonomy" id="1793966"/>
    <lineage>
        <taxon>Bacteria</taxon>
        <taxon>Pseudomonadati</taxon>
        <taxon>Pseudomonadota</taxon>
        <taxon>Gammaproteobacteria</taxon>
        <taxon>Pseudomonadales</taxon>
        <taxon>Pseudomonadaceae</taxon>
        <taxon>Pseudomonas</taxon>
    </lineage>
</organism>
<reference evidence="2 3" key="1">
    <citation type="submission" date="2020-08" db="EMBL/GenBank/DDBJ databases">
        <title>Functional genomics of gut bacteria from endangered species of beetles.</title>
        <authorList>
            <person name="Carlos-Shanley C."/>
        </authorList>
    </citation>
    <scope>NUCLEOTIDE SEQUENCE [LARGE SCALE GENOMIC DNA]</scope>
    <source>
        <strain evidence="2 3">S00202</strain>
    </source>
</reference>
<dbReference type="Pfam" id="PF14341">
    <property type="entry name" value="PilX_N"/>
    <property type="match status" value="1"/>
</dbReference>
<dbReference type="InterPro" id="IPR025746">
    <property type="entry name" value="PilX_N_dom"/>
</dbReference>
<proteinExistence type="predicted"/>